<dbReference type="SUPFAM" id="SSF54593">
    <property type="entry name" value="Glyoxalase/Bleomycin resistance protein/Dihydroxybiphenyl dioxygenase"/>
    <property type="match status" value="1"/>
</dbReference>
<evidence type="ECO:0000259" key="1">
    <source>
        <dbReference type="PROSITE" id="PS51819"/>
    </source>
</evidence>
<name>A0ABQ3J656_9RHOB</name>
<comment type="caution">
    <text evidence="2">The sequence shown here is derived from an EMBL/GenBank/DDBJ whole genome shotgun (WGS) entry which is preliminary data.</text>
</comment>
<dbReference type="Proteomes" id="UP000609802">
    <property type="component" value="Unassembled WGS sequence"/>
</dbReference>
<dbReference type="InterPro" id="IPR029068">
    <property type="entry name" value="Glyas_Bleomycin-R_OHBP_Dase"/>
</dbReference>
<protein>
    <submittedName>
        <fullName evidence="2">Glyoxalase</fullName>
    </submittedName>
</protein>
<sequence>MQMYANIGAQMITQLHHVQLAMPHGQEAQAIGFYSDLLGFATEPKPKALAARGGVWFRQGDVRVHLGVETPFTPARKAHPAFLCDELDALARRLGDAKYPVEWDQNLAGFKRFYTADPFGNRIEILHPTA</sequence>
<feature type="domain" description="VOC" evidence="1">
    <location>
        <begin position="14"/>
        <end position="128"/>
    </location>
</feature>
<keyword evidence="3" id="KW-1185">Reference proteome</keyword>
<proteinExistence type="predicted"/>
<dbReference type="InterPro" id="IPR037523">
    <property type="entry name" value="VOC_core"/>
</dbReference>
<dbReference type="PANTHER" id="PTHR39175">
    <property type="entry name" value="FAMILY PROTEIN, PUTATIVE (AFU_ORTHOLOGUE AFUA_3G15060)-RELATED"/>
    <property type="match status" value="1"/>
</dbReference>
<dbReference type="PANTHER" id="PTHR39175:SF1">
    <property type="entry name" value="FAMILY PROTEIN, PUTATIVE (AFU_ORTHOLOGUE AFUA_3G15060)-RELATED"/>
    <property type="match status" value="1"/>
</dbReference>
<accession>A0ABQ3J656</accession>
<gene>
    <name evidence="2" type="ORF">GCM10016455_21020</name>
</gene>
<dbReference type="EMBL" id="BNCH01000004">
    <property type="protein sequence ID" value="GHE99964.1"/>
    <property type="molecule type" value="Genomic_DNA"/>
</dbReference>
<dbReference type="PROSITE" id="PS51819">
    <property type="entry name" value="VOC"/>
    <property type="match status" value="1"/>
</dbReference>
<dbReference type="Pfam" id="PF00903">
    <property type="entry name" value="Glyoxalase"/>
    <property type="match status" value="1"/>
</dbReference>
<reference evidence="3" key="1">
    <citation type="journal article" date="2019" name="Int. J. Syst. Evol. Microbiol.">
        <title>The Global Catalogue of Microorganisms (GCM) 10K type strain sequencing project: providing services to taxonomists for standard genome sequencing and annotation.</title>
        <authorList>
            <consortium name="The Broad Institute Genomics Platform"/>
            <consortium name="The Broad Institute Genome Sequencing Center for Infectious Disease"/>
            <person name="Wu L."/>
            <person name="Ma J."/>
        </authorList>
    </citation>
    <scope>NUCLEOTIDE SEQUENCE [LARGE SCALE GENOMIC DNA]</scope>
    <source>
        <strain evidence="3">KCTC 42443</strain>
    </source>
</reference>
<dbReference type="Gene3D" id="3.10.180.10">
    <property type="entry name" value="2,3-Dihydroxybiphenyl 1,2-Dioxygenase, domain 1"/>
    <property type="match status" value="1"/>
</dbReference>
<evidence type="ECO:0000313" key="2">
    <source>
        <dbReference type="EMBL" id="GHE99964.1"/>
    </source>
</evidence>
<dbReference type="InterPro" id="IPR004360">
    <property type="entry name" value="Glyas_Fos-R_dOase_dom"/>
</dbReference>
<organism evidence="2 3">
    <name type="scientific">Aliiroseovarius zhejiangensis</name>
    <dbReference type="NCBI Taxonomy" id="1632025"/>
    <lineage>
        <taxon>Bacteria</taxon>
        <taxon>Pseudomonadati</taxon>
        <taxon>Pseudomonadota</taxon>
        <taxon>Alphaproteobacteria</taxon>
        <taxon>Rhodobacterales</taxon>
        <taxon>Paracoccaceae</taxon>
        <taxon>Aliiroseovarius</taxon>
    </lineage>
</organism>
<evidence type="ECO:0000313" key="3">
    <source>
        <dbReference type="Proteomes" id="UP000609802"/>
    </source>
</evidence>